<dbReference type="Gene3D" id="3.40.50.2000">
    <property type="entry name" value="Glycogen Phosphorylase B"/>
    <property type="match status" value="2"/>
</dbReference>
<keyword evidence="7 9" id="KW-0808">Transferase</keyword>
<keyword evidence="7" id="KW-0256">Endoplasmic reticulum</keyword>
<proteinExistence type="inferred from homology"/>
<evidence type="ECO:0000313" key="10">
    <source>
        <dbReference type="Proteomes" id="UP001149163"/>
    </source>
</evidence>
<dbReference type="EMBL" id="JAPQKN010000002">
    <property type="protein sequence ID" value="KAJ5168099.1"/>
    <property type="molecule type" value="Genomic_DNA"/>
</dbReference>
<dbReference type="Proteomes" id="UP001149163">
    <property type="component" value="Unassembled WGS sequence"/>
</dbReference>
<evidence type="ECO:0000256" key="1">
    <source>
        <dbReference type="ARBA" id="ARBA00011198"/>
    </source>
</evidence>
<dbReference type="GO" id="GO:0006488">
    <property type="term" value="P:dolichol-linked oligosaccharide biosynthetic process"/>
    <property type="evidence" value="ECO:0007669"/>
    <property type="project" value="TreeGrafter"/>
</dbReference>
<feature type="domain" description="Glycosyl transferase family 28 C-terminal" evidence="8">
    <location>
        <begin position="4"/>
        <end position="104"/>
    </location>
</feature>
<comment type="subunit">
    <text evidence="1 7">Heterodimer with ALG14 to form a functional enzyme.</text>
</comment>
<sequence>MKLCFVTVGATASFEKLVQAVLQESFLAELEKYNFTHLLVQYGKGGQHIFEKYATERVKSSDRAHGLDIGGFDLRPSLTEYLRMVQEDSSKHQELGMVISHAGKAPVQFWITKSMESNRFSGTGSILAALRASVPLVVVPNPDLADNHQQELADELACQGYAVIGNVADLPSTVGKAANRRERAPFFLNASKNSLDVPLSDELSFVD</sequence>
<evidence type="ECO:0000313" key="9">
    <source>
        <dbReference type="EMBL" id="KAJ5168099.1"/>
    </source>
</evidence>
<evidence type="ECO:0000256" key="7">
    <source>
        <dbReference type="RuleBase" id="RU362128"/>
    </source>
</evidence>
<protein>
    <recommendedName>
        <fullName evidence="3 7">UDP-N-acetylglucosamine transferase subunit ALG13</fullName>
        <ecNumber evidence="2 7">2.4.1.141</ecNumber>
    </recommendedName>
    <alternativeName>
        <fullName evidence="5 7">Asparagine-linked glycosylation protein 13</fullName>
    </alternativeName>
</protein>
<dbReference type="InterPro" id="IPR007235">
    <property type="entry name" value="Glyco_trans_28_C"/>
</dbReference>
<name>A0A9W9LNN9_9EURO</name>
<accession>A0A9W9LNN9</accession>
<dbReference type="GO" id="GO:0004577">
    <property type="term" value="F:N-acetylglucosaminyldiphosphodolichol N-acetylglucosaminyltransferase activity"/>
    <property type="evidence" value="ECO:0007669"/>
    <property type="project" value="UniProtKB-EC"/>
</dbReference>
<evidence type="ECO:0000256" key="3">
    <source>
        <dbReference type="ARBA" id="ARBA00017468"/>
    </source>
</evidence>
<comment type="subcellular location">
    <subcellularLocation>
        <location evidence="7">Endoplasmic reticulum</location>
    </subcellularLocation>
</comment>
<dbReference type="Pfam" id="PF04101">
    <property type="entry name" value="Glyco_tran_28_C"/>
    <property type="match status" value="2"/>
</dbReference>
<keyword evidence="7" id="KW-0328">Glycosyltransferase</keyword>
<dbReference type="EC" id="2.4.1.141" evidence="2 7"/>
<keyword evidence="10" id="KW-1185">Reference proteome</keyword>
<gene>
    <name evidence="7" type="primary">ALG13</name>
    <name evidence="9" type="ORF">N7482_003693</name>
</gene>
<reference evidence="9" key="1">
    <citation type="submission" date="2022-11" db="EMBL/GenBank/DDBJ databases">
        <authorList>
            <person name="Petersen C."/>
        </authorList>
    </citation>
    <scope>NUCLEOTIDE SEQUENCE</scope>
    <source>
        <strain evidence="9">IBT 26290</strain>
    </source>
</reference>
<reference evidence="9" key="2">
    <citation type="journal article" date="2023" name="IMA Fungus">
        <title>Comparative genomic study of the Penicillium genus elucidates a diverse pangenome and 15 lateral gene transfer events.</title>
        <authorList>
            <person name="Petersen C."/>
            <person name="Sorensen T."/>
            <person name="Nielsen M.R."/>
            <person name="Sondergaard T.E."/>
            <person name="Sorensen J.L."/>
            <person name="Fitzpatrick D.A."/>
            <person name="Frisvad J.C."/>
            <person name="Nielsen K.L."/>
        </authorList>
    </citation>
    <scope>NUCLEOTIDE SEQUENCE</scope>
    <source>
        <strain evidence="9">IBT 26290</strain>
    </source>
</reference>
<evidence type="ECO:0000256" key="5">
    <source>
        <dbReference type="ARBA" id="ARBA00032061"/>
    </source>
</evidence>
<dbReference type="PANTHER" id="PTHR47043">
    <property type="entry name" value="UDP-N-ACETYLGLUCOSAMINE TRANSFERASE SUBUNIT ALG13"/>
    <property type="match status" value="1"/>
</dbReference>
<comment type="similarity">
    <text evidence="7">Belongs to the glycosyltransferase 28 family.</text>
</comment>
<dbReference type="PANTHER" id="PTHR47043:SF1">
    <property type="entry name" value="UDP-N-ACETYLGLUCOSAMINE TRANSFERASE SUBUNIT ALG13"/>
    <property type="match status" value="1"/>
</dbReference>
<dbReference type="OrthoDB" id="20273at2759"/>
<feature type="domain" description="Glycosyl transferase family 28 C-terminal" evidence="8">
    <location>
        <begin position="121"/>
        <end position="174"/>
    </location>
</feature>
<evidence type="ECO:0000259" key="8">
    <source>
        <dbReference type="Pfam" id="PF04101"/>
    </source>
</evidence>
<evidence type="ECO:0000256" key="2">
    <source>
        <dbReference type="ARBA" id="ARBA00012614"/>
    </source>
</evidence>
<comment type="catalytic activity">
    <reaction evidence="6">
        <text>an N-acetyl-alpha-D-glucosaminyl-diphospho-di-trans,poly-cis-dolichol + UDP-N-acetyl-alpha-D-glucosamine = an N,N'-diacetylchitobiosyl-diphospho-di-trans,poly-cis-dolichol + UDP + H(+)</text>
        <dbReference type="Rhea" id="RHEA:23380"/>
        <dbReference type="Rhea" id="RHEA-COMP:19507"/>
        <dbReference type="Rhea" id="RHEA-COMP:19510"/>
        <dbReference type="ChEBI" id="CHEBI:15378"/>
        <dbReference type="ChEBI" id="CHEBI:57269"/>
        <dbReference type="ChEBI" id="CHEBI:57705"/>
        <dbReference type="ChEBI" id="CHEBI:58223"/>
        <dbReference type="ChEBI" id="CHEBI:58427"/>
        <dbReference type="EC" id="2.4.1.141"/>
    </reaction>
</comment>
<evidence type="ECO:0000256" key="4">
    <source>
        <dbReference type="ARBA" id="ARBA00024804"/>
    </source>
</evidence>
<dbReference type="AlphaFoldDB" id="A0A9W9LNN9"/>
<comment type="function">
    <text evidence="4 7">Involved in protein N-glycosylation. Essential for the second step of the dolichol-linked oligosaccharide pathway.</text>
</comment>
<dbReference type="InterPro" id="IPR052474">
    <property type="entry name" value="UDP-GlcNAc_transferase"/>
</dbReference>
<evidence type="ECO:0000256" key="6">
    <source>
        <dbReference type="ARBA" id="ARBA00048184"/>
    </source>
</evidence>
<comment type="caution">
    <text evidence="9">The sequence shown here is derived from an EMBL/GenBank/DDBJ whole genome shotgun (WGS) entry which is preliminary data.</text>
</comment>
<dbReference type="GO" id="GO:0043541">
    <property type="term" value="C:UDP-N-acetylglucosamine transferase complex"/>
    <property type="evidence" value="ECO:0007669"/>
    <property type="project" value="TreeGrafter"/>
</dbReference>
<organism evidence="9 10">
    <name type="scientific">Penicillium canariense</name>
    <dbReference type="NCBI Taxonomy" id="189055"/>
    <lineage>
        <taxon>Eukaryota</taxon>
        <taxon>Fungi</taxon>
        <taxon>Dikarya</taxon>
        <taxon>Ascomycota</taxon>
        <taxon>Pezizomycotina</taxon>
        <taxon>Eurotiomycetes</taxon>
        <taxon>Eurotiomycetidae</taxon>
        <taxon>Eurotiales</taxon>
        <taxon>Aspergillaceae</taxon>
        <taxon>Penicillium</taxon>
    </lineage>
</organism>